<dbReference type="Gene3D" id="3.30.1870.10">
    <property type="entry name" value="EreA-like, domain 2"/>
    <property type="match status" value="1"/>
</dbReference>
<comment type="caution">
    <text evidence="1">The sequence shown here is derived from an EMBL/GenBank/DDBJ whole genome shotgun (WGS) entry which is preliminary data.</text>
</comment>
<protein>
    <recommendedName>
        <fullName evidence="3">Erythromycin esterase</fullName>
    </recommendedName>
</protein>
<dbReference type="EMBL" id="RWJN01000113">
    <property type="protein sequence ID" value="TCD67007.1"/>
    <property type="molecule type" value="Genomic_DNA"/>
</dbReference>
<evidence type="ECO:0000313" key="1">
    <source>
        <dbReference type="EMBL" id="TCD67007.1"/>
    </source>
</evidence>
<dbReference type="SUPFAM" id="SSF159501">
    <property type="entry name" value="EreA/ChaN-like"/>
    <property type="match status" value="1"/>
</dbReference>
<keyword evidence="2" id="KW-1185">Reference proteome</keyword>
<dbReference type="STRING" id="92696.A0A4V2MWP1"/>
<sequence>MPIAESSPLQAHLHPLTLKRSTYDPLLDAIGNAQVVLIGDGSHGTFEFYAHRANLTQRLIEEKGFTVVALEADWPDAFRINRYIHQENQDTHPHLHHETAKTALGAFERFPKWMWKNEIMPPFIDFVKAFNADVLKDNGDSSNQVSFYGIDLYSLRRSSEEVIAYLERVDPEAAKATKHRYACFEKFGDDSTCYANATQSGMSKTCQQEAIQNLRDLIQNHRSAHLIGEINVGQRCRELFGAENVFNIGFLTDQGTVTAAYEWDEPPRLLTLNPPISQSIEKVFNETTEGDGYIITHRIEDTPEGESKKVEVNKEVNEFLNKPRYQRFIGVLYKTATEIPSHYTKCRVADQYDAVVHIKKTRGIQPLEPEDEFKGMTRGDLDMTYPFGE</sequence>
<dbReference type="AlphaFoldDB" id="A0A4V2MWP1"/>
<dbReference type="Gene3D" id="3.40.1660.10">
    <property type="entry name" value="EreA-like (biosynthetic domain)"/>
    <property type="match status" value="1"/>
</dbReference>
<dbReference type="InterPro" id="IPR014622">
    <property type="entry name" value="UCP036794_erythomycin"/>
</dbReference>
<dbReference type="CDD" id="cd14728">
    <property type="entry name" value="Ere-like"/>
    <property type="match status" value="1"/>
</dbReference>
<dbReference type="Pfam" id="PF05139">
    <property type="entry name" value="Erythro_esteras"/>
    <property type="match status" value="2"/>
</dbReference>
<organism evidence="1 2">
    <name type="scientific">Steccherinum ochraceum</name>
    <dbReference type="NCBI Taxonomy" id="92696"/>
    <lineage>
        <taxon>Eukaryota</taxon>
        <taxon>Fungi</taxon>
        <taxon>Dikarya</taxon>
        <taxon>Basidiomycota</taxon>
        <taxon>Agaricomycotina</taxon>
        <taxon>Agaricomycetes</taxon>
        <taxon>Polyporales</taxon>
        <taxon>Steccherinaceae</taxon>
        <taxon>Steccherinum</taxon>
    </lineage>
</organism>
<dbReference type="InterPro" id="IPR007815">
    <property type="entry name" value="Emycin_Estase"/>
</dbReference>
<proteinExistence type="predicted"/>
<evidence type="ECO:0008006" key="3">
    <source>
        <dbReference type="Google" id="ProtNLM"/>
    </source>
</evidence>
<name>A0A4V2MWP1_9APHY</name>
<dbReference type="Proteomes" id="UP000292702">
    <property type="component" value="Unassembled WGS sequence"/>
</dbReference>
<dbReference type="InterPro" id="IPR052036">
    <property type="entry name" value="Hydrolase/PRTase-associated"/>
</dbReference>
<reference evidence="1 2" key="1">
    <citation type="submission" date="2018-11" db="EMBL/GenBank/DDBJ databases">
        <title>Genome assembly of Steccherinum ochraceum LE-BIN_3174, the white-rot fungus of the Steccherinaceae family (The Residual Polyporoid clade, Polyporales, Basidiomycota).</title>
        <authorList>
            <person name="Fedorova T.V."/>
            <person name="Glazunova O.A."/>
            <person name="Landesman E.O."/>
            <person name="Moiseenko K.V."/>
            <person name="Psurtseva N.V."/>
            <person name="Savinova O.S."/>
            <person name="Shakhova N.V."/>
            <person name="Tyazhelova T.V."/>
            <person name="Vasina D.V."/>
        </authorList>
    </citation>
    <scope>NUCLEOTIDE SEQUENCE [LARGE SCALE GENOMIC DNA]</scope>
    <source>
        <strain evidence="1 2">LE-BIN_3174</strain>
    </source>
</reference>
<dbReference type="PANTHER" id="PTHR31299:SF0">
    <property type="entry name" value="ESTERASE, PUTATIVE (AFU_ORTHOLOGUE AFUA_1G05850)-RELATED"/>
    <property type="match status" value="1"/>
</dbReference>
<accession>A0A4V2MWP1</accession>
<dbReference type="GO" id="GO:0046677">
    <property type="term" value="P:response to antibiotic"/>
    <property type="evidence" value="ECO:0007669"/>
    <property type="project" value="InterPro"/>
</dbReference>
<evidence type="ECO:0000313" key="2">
    <source>
        <dbReference type="Proteomes" id="UP000292702"/>
    </source>
</evidence>
<gene>
    <name evidence="1" type="ORF">EIP91_000627</name>
</gene>
<dbReference type="OrthoDB" id="413649at2759"/>
<dbReference type="PANTHER" id="PTHR31299">
    <property type="entry name" value="ESTERASE, PUTATIVE (AFU_ORTHOLOGUE AFUA_1G05850)-RELATED"/>
    <property type="match status" value="1"/>
</dbReference>
<dbReference type="PIRSF" id="PIRSF036794">
    <property type="entry name" value="UCP_erythr_ester"/>
    <property type="match status" value="1"/>
</dbReference>